<feature type="region of interest" description="Disordered" evidence="1">
    <location>
        <begin position="13"/>
        <end position="41"/>
    </location>
</feature>
<gene>
    <name evidence="2" type="ORF">NCTC10742_00685</name>
</gene>
<accession>A0A378SFU7</accession>
<evidence type="ECO:0000313" key="2">
    <source>
        <dbReference type="EMBL" id="STZ41481.1"/>
    </source>
</evidence>
<proteinExistence type="predicted"/>
<organism evidence="2 3">
    <name type="scientific">Mycolicibacterium gilvum</name>
    <dbReference type="NCBI Taxonomy" id="1804"/>
    <lineage>
        <taxon>Bacteria</taxon>
        <taxon>Bacillati</taxon>
        <taxon>Actinomycetota</taxon>
        <taxon>Actinomycetes</taxon>
        <taxon>Mycobacteriales</taxon>
        <taxon>Mycobacteriaceae</taxon>
        <taxon>Mycolicibacterium</taxon>
    </lineage>
</organism>
<name>A0A378SFU7_9MYCO</name>
<feature type="compositionally biased region" description="Polar residues" evidence="1">
    <location>
        <begin position="31"/>
        <end position="41"/>
    </location>
</feature>
<dbReference type="EMBL" id="UGQM01000001">
    <property type="protein sequence ID" value="STZ41481.1"/>
    <property type="molecule type" value="Genomic_DNA"/>
</dbReference>
<protein>
    <submittedName>
        <fullName evidence="2">Uncharacterized protein</fullName>
    </submittedName>
</protein>
<sequence length="41" mass="4638">MWRRPVMMIHPATLSSRKRNRLGSQLRGAGQASNWVQVSSS</sequence>
<evidence type="ECO:0000256" key="1">
    <source>
        <dbReference type="SAM" id="MobiDB-lite"/>
    </source>
</evidence>
<dbReference type="AlphaFoldDB" id="A0A378SFU7"/>
<evidence type="ECO:0000313" key="3">
    <source>
        <dbReference type="Proteomes" id="UP000254291"/>
    </source>
</evidence>
<dbReference type="Proteomes" id="UP000254291">
    <property type="component" value="Unassembled WGS sequence"/>
</dbReference>
<reference evidence="2 3" key="1">
    <citation type="submission" date="2018-06" db="EMBL/GenBank/DDBJ databases">
        <authorList>
            <consortium name="Pathogen Informatics"/>
            <person name="Doyle S."/>
        </authorList>
    </citation>
    <scope>NUCLEOTIDE SEQUENCE [LARGE SCALE GENOMIC DNA]</scope>
    <source>
        <strain evidence="2 3">NCTC10742</strain>
    </source>
</reference>